<feature type="chain" id="PRO_5032775250" evidence="1">
    <location>
        <begin position="28"/>
        <end position="291"/>
    </location>
</feature>
<feature type="signal peptide" evidence="1">
    <location>
        <begin position="1"/>
        <end position="27"/>
    </location>
</feature>
<name>A0A848FI14_9BURK</name>
<dbReference type="EMBL" id="JABBFW010000040">
    <property type="protein sequence ID" value="NML18786.1"/>
    <property type="molecule type" value="Genomic_DNA"/>
</dbReference>
<reference evidence="2 3" key="1">
    <citation type="submission" date="2020-04" db="EMBL/GenBank/DDBJ databases">
        <title>Azohydromonas sp. isolated from soil.</title>
        <authorList>
            <person name="Dahal R.H."/>
        </authorList>
    </citation>
    <scope>NUCLEOTIDE SEQUENCE [LARGE SCALE GENOMIC DNA]</scope>
    <source>
        <strain evidence="2 3">G-1-1-14</strain>
    </source>
</reference>
<proteinExistence type="predicted"/>
<dbReference type="Proteomes" id="UP000574067">
    <property type="component" value="Unassembled WGS sequence"/>
</dbReference>
<sequence length="291" mass="31853">MLPTGRNALRCAGLLAGLLWSAAPSLAADSPPAADALQARYAEMRPQLARSPFRRPLLLQSNDSTSAPLGEVWAVLDQPFDAVAALLRQPQHWCDILLLQTNVKRCAPAGANGQGRLDVAVARRYTDAADQAQSLSFNFDVPARLPDYLSVSLSADQGPVGTQNYRLRFSAVPAGARQTFMHLSYAYETGLAARLATSAYLASAGKDKVGFTIAGRDAEGRPQYVRGMQGVAERNTMRYFLAIESFLGTASAPVEERLRSFHAALERYPAQLHETEQDEYLAMKRREIQLR</sequence>
<organism evidence="2 3">
    <name type="scientific">Azohydromonas caseinilytica</name>
    <dbReference type="NCBI Taxonomy" id="2728836"/>
    <lineage>
        <taxon>Bacteria</taxon>
        <taxon>Pseudomonadati</taxon>
        <taxon>Pseudomonadota</taxon>
        <taxon>Betaproteobacteria</taxon>
        <taxon>Burkholderiales</taxon>
        <taxon>Sphaerotilaceae</taxon>
        <taxon>Azohydromonas</taxon>
    </lineage>
</organism>
<gene>
    <name evidence="2" type="ORF">HHL10_27835</name>
</gene>
<evidence type="ECO:0000313" key="2">
    <source>
        <dbReference type="EMBL" id="NML18786.1"/>
    </source>
</evidence>
<dbReference type="AlphaFoldDB" id="A0A848FI14"/>
<keyword evidence="1" id="KW-0732">Signal</keyword>
<comment type="caution">
    <text evidence="2">The sequence shown here is derived from an EMBL/GenBank/DDBJ whole genome shotgun (WGS) entry which is preliminary data.</text>
</comment>
<keyword evidence="3" id="KW-1185">Reference proteome</keyword>
<protein>
    <submittedName>
        <fullName evidence="2">Uncharacterized protein</fullName>
    </submittedName>
</protein>
<evidence type="ECO:0000256" key="1">
    <source>
        <dbReference type="SAM" id="SignalP"/>
    </source>
</evidence>
<accession>A0A848FI14</accession>
<evidence type="ECO:0000313" key="3">
    <source>
        <dbReference type="Proteomes" id="UP000574067"/>
    </source>
</evidence>
<dbReference type="RefSeq" id="WP_169163679.1">
    <property type="nucleotide sequence ID" value="NZ_JABBFW010000040.1"/>
</dbReference>